<gene>
    <name evidence="2" type="ORF">C491_07396</name>
</gene>
<feature type="transmembrane region" description="Helical" evidence="1">
    <location>
        <begin position="57"/>
        <end position="76"/>
    </location>
</feature>
<evidence type="ECO:0000256" key="1">
    <source>
        <dbReference type="SAM" id="Phobius"/>
    </source>
</evidence>
<protein>
    <submittedName>
        <fullName evidence="2">Uncharacterized protein</fullName>
    </submittedName>
</protein>
<keyword evidence="1" id="KW-0472">Membrane</keyword>
<name>L9XBZ1_9EURY</name>
<evidence type="ECO:0000313" key="3">
    <source>
        <dbReference type="Proteomes" id="UP000011688"/>
    </source>
</evidence>
<keyword evidence="3" id="KW-1185">Reference proteome</keyword>
<dbReference type="RefSeq" id="WP_005554906.1">
    <property type="nucleotide sequence ID" value="NZ_AOIB01000016.1"/>
</dbReference>
<reference evidence="2 3" key="1">
    <citation type="journal article" date="2014" name="PLoS Genet.">
        <title>Phylogenetically driven sequencing of extremely halophilic archaea reveals strategies for static and dynamic osmo-response.</title>
        <authorList>
            <person name="Becker E.A."/>
            <person name="Seitzer P.M."/>
            <person name="Tritt A."/>
            <person name="Larsen D."/>
            <person name="Krusor M."/>
            <person name="Yao A.I."/>
            <person name="Wu D."/>
            <person name="Madern D."/>
            <person name="Eisen J.A."/>
            <person name="Darling A.E."/>
            <person name="Facciotti M.T."/>
        </authorList>
    </citation>
    <scope>NUCLEOTIDE SEQUENCE [LARGE SCALE GENOMIC DNA]</scope>
    <source>
        <strain evidence="2 3">DSM 10524</strain>
    </source>
</reference>
<evidence type="ECO:0000313" key="2">
    <source>
        <dbReference type="EMBL" id="ELY59147.1"/>
    </source>
</evidence>
<accession>L9XBZ1</accession>
<keyword evidence="1" id="KW-1133">Transmembrane helix</keyword>
<comment type="caution">
    <text evidence="2">The sequence shown here is derived from an EMBL/GenBank/DDBJ whole genome shotgun (WGS) entry which is preliminary data.</text>
</comment>
<keyword evidence="1" id="KW-0812">Transmembrane</keyword>
<dbReference type="Proteomes" id="UP000011688">
    <property type="component" value="Unassembled WGS sequence"/>
</dbReference>
<dbReference type="STRING" id="1227497.C491_07396"/>
<dbReference type="EMBL" id="AOIB01000016">
    <property type="protein sequence ID" value="ELY59147.1"/>
    <property type="molecule type" value="Genomic_DNA"/>
</dbReference>
<dbReference type="AlphaFoldDB" id="L9XBZ1"/>
<proteinExistence type="predicted"/>
<organism evidence="2 3">
    <name type="scientific">Natronococcus amylolyticus DSM 10524</name>
    <dbReference type="NCBI Taxonomy" id="1227497"/>
    <lineage>
        <taxon>Archaea</taxon>
        <taxon>Methanobacteriati</taxon>
        <taxon>Methanobacteriota</taxon>
        <taxon>Stenosarchaea group</taxon>
        <taxon>Halobacteria</taxon>
        <taxon>Halobacteriales</taxon>
        <taxon>Natrialbaceae</taxon>
        <taxon>Natronococcus</taxon>
    </lineage>
</organism>
<sequence>MDLHKTLGHMMCLSGMYGDSNPTGAFGSVHAVLIVVLALAIGGTFGLSRLGLSGGSIGAAFIVLLAGLLALAWPLFRKAQPRHDRNRE</sequence>
<feature type="transmembrane region" description="Helical" evidence="1">
    <location>
        <begin position="21"/>
        <end position="45"/>
    </location>
</feature>